<feature type="transmembrane region" description="Helical" evidence="1">
    <location>
        <begin position="36"/>
        <end position="55"/>
    </location>
</feature>
<organism evidence="3 4">
    <name type="scientific">Streptomyces misionensis</name>
    <dbReference type="NCBI Taxonomy" id="67331"/>
    <lineage>
        <taxon>Bacteria</taxon>
        <taxon>Bacillati</taxon>
        <taxon>Actinomycetota</taxon>
        <taxon>Actinomycetes</taxon>
        <taxon>Kitasatosporales</taxon>
        <taxon>Streptomycetaceae</taxon>
        <taxon>Streptomyces</taxon>
    </lineage>
</organism>
<accession>A0A1H4MM44</accession>
<feature type="domain" description="Low molecular weight protein antigen 6 PH" evidence="2">
    <location>
        <begin position="56"/>
        <end position="117"/>
    </location>
</feature>
<dbReference type="Proteomes" id="UP000182375">
    <property type="component" value="Unassembled WGS sequence"/>
</dbReference>
<keyword evidence="1" id="KW-0812">Transmembrane</keyword>
<reference evidence="3 4" key="1">
    <citation type="submission" date="2016-10" db="EMBL/GenBank/DDBJ databases">
        <authorList>
            <person name="de Groot N.N."/>
        </authorList>
    </citation>
    <scope>NUCLEOTIDE SEQUENCE [LARGE SCALE GENOMIC DNA]</scope>
    <source>
        <strain evidence="3 4">DSM 40306</strain>
    </source>
</reference>
<name>A0A1H4MM44_9ACTN</name>
<evidence type="ECO:0000256" key="1">
    <source>
        <dbReference type="SAM" id="Phobius"/>
    </source>
</evidence>
<sequence length="150" mass="16011">MRWGGTSARWWTAALALVAVAGAVAAGLGVPGAEKLAIFAGVVGVGVLGCGLGVLRRRVEAGPDGLRFCAVLRWRRLGWDEIVRMEGLRVAAVDSRVRSSNLRVVATLRDGSTVPLPVPWVGADDIGEFERQLSRLRAVQHRYARGNQGA</sequence>
<proteinExistence type="predicted"/>
<evidence type="ECO:0000313" key="4">
    <source>
        <dbReference type="Proteomes" id="UP000182375"/>
    </source>
</evidence>
<dbReference type="Pfam" id="PF10756">
    <property type="entry name" value="bPH_6"/>
    <property type="match status" value="1"/>
</dbReference>
<keyword evidence="1" id="KW-0472">Membrane</keyword>
<evidence type="ECO:0000259" key="2">
    <source>
        <dbReference type="Pfam" id="PF10756"/>
    </source>
</evidence>
<dbReference type="AlphaFoldDB" id="A0A1H4MM44"/>
<evidence type="ECO:0000313" key="3">
    <source>
        <dbReference type="EMBL" id="SEB83778.1"/>
    </source>
</evidence>
<gene>
    <name evidence="3" type="ORF">SAMN04490357_0518</name>
</gene>
<dbReference type="EMBL" id="FNTD01000004">
    <property type="protein sequence ID" value="SEB83778.1"/>
    <property type="molecule type" value="Genomic_DNA"/>
</dbReference>
<keyword evidence="1" id="KW-1133">Transmembrane helix</keyword>
<protein>
    <submittedName>
        <fullName evidence="3">PH domain-containing protein</fullName>
    </submittedName>
</protein>
<dbReference type="InterPro" id="IPR019692">
    <property type="entry name" value="CFP-6_PH"/>
</dbReference>
<dbReference type="STRING" id="67331.SAMN04490357_0518"/>